<dbReference type="InterPro" id="IPR014756">
    <property type="entry name" value="Ig_E-set"/>
</dbReference>
<feature type="transmembrane region" description="Helical" evidence="9">
    <location>
        <begin position="216"/>
        <end position="237"/>
    </location>
</feature>
<evidence type="ECO:0000256" key="3">
    <source>
        <dbReference type="ARBA" id="ARBA00022692"/>
    </source>
</evidence>
<dbReference type="SUPFAM" id="SSF81296">
    <property type="entry name" value="E set domains"/>
    <property type="match status" value="1"/>
</dbReference>
<evidence type="ECO:0000256" key="5">
    <source>
        <dbReference type="ARBA" id="ARBA00022729"/>
    </source>
</evidence>
<evidence type="ECO:0000256" key="4">
    <source>
        <dbReference type="ARBA" id="ARBA00022723"/>
    </source>
</evidence>
<comment type="subcellular location">
    <subcellularLocation>
        <location evidence="1">Cell membrane</location>
        <topology evidence="1">Multi-pass membrane protein</topology>
    </subcellularLocation>
</comment>
<reference evidence="13 14" key="1">
    <citation type="submission" date="2023-08" db="EMBL/GenBank/DDBJ databases">
        <authorList>
            <person name="Park J.-S."/>
        </authorList>
    </citation>
    <scope>NUCLEOTIDE SEQUENCE [LARGE SCALE GENOMIC DNA]</scope>
    <source>
        <strain evidence="13 14">2205BS29-5</strain>
    </source>
</reference>
<dbReference type="Pfam" id="PF04234">
    <property type="entry name" value="CopC"/>
    <property type="match status" value="1"/>
</dbReference>
<name>A0ABT9JGJ7_9RHOB</name>
<evidence type="ECO:0000259" key="12">
    <source>
        <dbReference type="Pfam" id="PF05425"/>
    </source>
</evidence>
<feature type="transmembrane region" description="Helical" evidence="9">
    <location>
        <begin position="141"/>
        <end position="162"/>
    </location>
</feature>
<evidence type="ECO:0000256" key="10">
    <source>
        <dbReference type="SAM" id="SignalP"/>
    </source>
</evidence>
<evidence type="ECO:0000256" key="2">
    <source>
        <dbReference type="ARBA" id="ARBA00022475"/>
    </source>
</evidence>
<dbReference type="RefSeq" id="WP_305964737.1">
    <property type="nucleotide sequence ID" value="NZ_JAVAMQ010000025.1"/>
</dbReference>
<dbReference type="Pfam" id="PF05425">
    <property type="entry name" value="CopD"/>
    <property type="match status" value="1"/>
</dbReference>
<dbReference type="InterPro" id="IPR007348">
    <property type="entry name" value="CopC_dom"/>
</dbReference>
<feature type="chain" id="PRO_5047061515" evidence="10">
    <location>
        <begin position="23"/>
        <end position="536"/>
    </location>
</feature>
<keyword evidence="8 9" id="KW-0472">Membrane</keyword>
<dbReference type="Gene3D" id="2.60.40.1220">
    <property type="match status" value="1"/>
</dbReference>
<feature type="transmembrane region" description="Helical" evidence="9">
    <location>
        <begin position="309"/>
        <end position="330"/>
    </location>
</feature>
<organism evidence="13 14">
    <name type="scientific">Paracoccus spongiarum</name>
    <dbReference type="NCBI Taxonomy" id="3064387"/>
    <lineage>
        <taxon>Bacteria</taxon>
        <taxon>Pseudomonadati</taxon>
        <taxon>Pseudomonadota</taxon>
        <taxon>Alphaproteobacteria</taxon>
        <taxon>Rhodobacterales</taxon>
        <taxon>Paracoccaceae</taxon>
        <taxon>Paracoccus</taxon>
    </lineage>
</organism>
<dbReference type="EMBL" id="JAVAMQ010000025">
    <property type="protein sequence ID" value="MDP5308906.1"/>
    <property type="molecule type" value="Genomic_DNA"/>
</dbReference>
<evidence type="ECO:0000256" key="9">
    <source>
        <dbReference type="SAM" id="Phobius"/>
    </source>
</evidence>
<keyword evidence="3 9" id="KW-0812">Transmembrane</keyword>
<sequence>MSIGLAILLFLLLIATPAPCLAHASLESSAPPPGTVLAALPEAVELRFSEPVTALTLLWHLPDGRQLEGSAEEQGRLLRIAAPPDLGTGGYTISWRVVSADGHPISGATGLAVGAEPATAEAGDAAAERPWLAAAAIGTRLAAMLAMILAVGAGLFAAHVAPPRPVARAILRRAARWAAPLALLAIGAYGLDLLHLPPAALASLPPWQAALGQPRGAAMLLMPLAAAVSAMAVLAVTGGPPRRAAVWLALAMAAASLAISGHAATGAQAGAGRVLMLGHAAALILWIGGLPCLLVAVAGRRGLGALRRFSAVALPAVILLSGSGFGMVLLRVTEWQALAGSSWGRLLAAKLVLVAVMLVLALANRLMLMPALAGGTSATRRRAVGRLRRSIAAEIALGVAVLLVALCFRLTPPPAAAPIGQDAAGTRAGYARLEGDGAVLDLDIRPMPPGRVTVVAYPGDPNGEPLQPRSLRLILSADAGMPGTGQGLAEVTFWPGPEGGWRSAPVDLPHAGPWQIEARIGLGDGREVIATGEFGP</sequence>
<dbReference type="InterPro" id="IPR008457">
    <property type="entry name" value="Cu-R_CopD_dom"/>
</dbReference>
<evidence type="ECO:0000313" key="13">
    <source>
        <dbReference type="EMBL" id="MDP5308906.1"/>
    </source>
</evidence>
<feature type="transmembrane region" description="Helical" evidence="9">
    <location>
        <begin position="342"/>
        <end position="363"/>
    </location>
</feature>
<evidence type="ECO:0000256" key="8">
    <source>
        <dbReference type="ARBA" id="ARBA00023136"/>
    </source>
</evidence>
<dbReference type="InterPro" id="IPR032694">
    <property type="entry name" value="CopC/D"/>
</dbReference>
<dbReference type="Proteomes" id="UP001224997">
    <property type="component" value="Unassembled WGS sequence"/>
</dbReference>
<feature type="signal peptide" evidence="10">
    <location>
        <begin position="1"/>
        <end position="22"/>
    </location>
</feature>
<proteinExistence type="predicted"/>
<keyword evidence="14" id="KW-1185">Reference proteome</keyword>
<evidence type="ECO:0000256" key="7">
    <source>
        <dbReference type="ARBA" id="ARBA00023008"/>
    </source>
</evidence>
<evidence type="ECO:0000256" key="1">
    <source>
        <dbReference type="ARBA" id="ARBA00004651"/>
    </source>
</evidence>
<evidence type="ECO:0000256" key="6">
    <source>
        <dbReference type="ARBA" id="ARBA00022989"/>
    </source>
</evidence>
<feature type="transmembrane region" description="Helical" evidence="9">
    <location>
        <begin position="244"/>
        <end position="264"/>
    </location>
</feature>
<keyword evidence="5 10" id="KW-0732">Signal</keyword>
<feature type="domain" description="Copper resistance protein D" evidence="12">
    <location>
        <begin position="305"/>
        <end position="406"/>
    </location>
</feature>
<dbReference type="InterPro" id="IPR014755">
    <property type="entry name" value="Cu-Rt/internalin_Ig-like"/>
</dbReference>
<evidence type="ECO:0000259" key="11">
    <source>
        <dbReference type="Pfam" id="PF04234"/>
    </source>
</evidence>
<evidence type="ECO:0000313" key="14">
    <source>
        <dbReference type="Proteomes" id="UP001224997"/>
    </source>
</evidence>
<protein>
    <submittedName>
        <fullName evidence="13">CopD family protein</fullName>
    </submittedName>
</protein>
<gene>
    <name evidence="13" type="ORF">Q5Y72_17630</name>
</gene>
<dbReference type="PANTHER" id="PTHR34820">
    <property type="entry name" value="INNER MEMBRANE PROTEIN YEBZ"/>
    <property type="match status" value="1"/>
</dbReference>
<keyword evidence="6 9" id="KW-1133">Transmembrane helix</keyword>
<accession>A0ABT9JGJ7</accession>
<keyword evidence="7" id="KW-0186">Copper</keyword>
<comment type="caution">
    <text evidence="13">The sequence shown here is derived from an EMBL/GenBank/DDBJ whole genome shotgun (WGS) entry which is preliminary data.</text>
</comment>
<feature type="domain" description="CopC" evidence="11">
    <location>
        <begin position="23"/>
        <end position="109"/>
    </location>
</feature>
<keyword evidence="4" id="KW-0479">Metal-binding</keyword>
<keyword evidence="2" id="KW-1003">Cell membrane</keyword>
<feature type="transmembrane region" description="Helical" evidence="9">
    <location>
        <begin position="174"/>
        <end position="196"/>
    </location>
</feature>
<feature type="transmembrane region" description="Helical" evidence="9">
    <location>
        <begin position="391"/>
        <end position="411"/>
    </location>
</feature>
<dbReference type="PANTHER" id="PTHR34820:SF4">
    <property type="entry name" value="INNER MEMBRANE PROTEIN YEBZ"/>
    <property type="match status" value="1"/>
</dbReference>
<feature type="transmembrane region" description="Helical" evidence="9">
    <location>
        <begin position="276"/>
        <end position="297"/>
    </location>
</feature>